<evidence type="ECO:0008006" key="3">
    <source>
        <dbReference type="Google" id="ProtNLM"/>
    </source>
</evidence>
<gene>
    <name evidence="1" type="ORF">QQX98_009219</name>
</gene>
<evidence type="ECO:0000313" key="1">
    <source>
        <dbReference type="EMBL" id="KAK7408617.1"/>
    </source>
</evidence>
<sequence>MPRITILKQSRTPSPPIVADNYGVIIISDDESDDSNDSNDDYEFEDVPGFDAVANVVEHIEARPEGLADEKARDDETTHDVINDSATDAFTSEDESACEIGDEHVTKAATPYIDAAVEVLDELAALRSRVTRLEAQVHLGDVACKARSTKKRKRSTSKSPYTRRLKGHLVNISATRAYIYWDDTSERCAYTWRRGRGGHCWVKDEELELDDREEVDGGYLLCYATNLSVEIRANADWLPIEVRLNKDTQVFEGMVSIGSCRLEIGDSVMIDMMSGGKGKHAALVFY</sequence>
<proteinExistence type="predicted"/>
<protein>
    <recommendedName>
        <fullName evidence="3">Ig-like domain-containing protein</fullName>
    </recommendedName>
</protein>
<keyword evidence="2" id="KW-1185">Reference proteome</keyword>
<evidence type="ECO:0000313" key="2">
    <source>
        <dbReference type="Proteomes" id="UP001498476"/>
    </source>
</evidence>
<reference evidence="1 2" key="1">
    <citation type="journal article" date="2025" name="Microbiol. Resour. Announc.">
        <title>Draft genome sequences for Neonectria magnoliae and Neonectria punicea, canker pathogens of Liriodendron tulipifera and Acer saccharum in West Virginia.</title>
        <authorList>
            <person name="Petronek H.M."/>
            <person name="Kasson M.T."/>
            <person name="Metheny A.M."/>
            <person name="Stauder C.M."/>
            <person name="Lovett B."/>
            <person name="Lynch S.C."/>
            <person name="Garnas J.R."/>
            <person name="Kasson L.R."/>
            <person name="Stajich J.E."/>
        </authorList>
    </citation>
    <scope>NUCLEOTIDE SEQUENCE [LARGE SCALE GENOMIC DNA]</scope>
    <source>
        <strain evidence="1 2">NRRL 64653</strain>
    </source>
</reference>
<organism evidence="1 2">
    <name type="scientific">Neonectria punicea</name>
    <dbReference type="NCBI Taxonomy" id="979145"/>
    <lineage>
        <taxon>Eukaryota</taxon>
        <taxon>Fungi</taxon>
        <taxon>Dikarya</taxon>
        <taxon>Ascomycota</taxon>
        <taxon>Pezizomycotina</taxon>
        <taxon>Sordariomycetes</taxon>
        <taxon>Hypocreomycetidae</taxon>
        <taxon>Hypocreales</taxon>
        <taxon>Nectriaceae</taxon>
        <taxon>Neonectria</taxon>
    </lineage>
</organism>
<dbReference type="EMBL" id="JAZAVJ010000180">
    <property type="protein sequence ID" value="KAK7408617.1"/>
    <property type="molecule type" value="Genomic_DNA"/>
</dbReference>
<comment type="caution">
    <text evidence="1">The sequence shown here is derived from an EMBL/GenBank/DDBJ whole genome shotgun (WGS) entry which is preliminary data.</text>
</comment>
<name>A0ABR1GSW7_9HYPO</name>
<dbReference type="Proteomes" id="UP001498476">
    <property type="component" value="Unassembled WGS sequence"/>
</dbReference>
<accession>A0ABR1GSW7</accession>